<protein>
    <submittedName>
        <fullName evidence="1">Uncharacterized protein</fullName>
    </submittedName>
</protein>
<gene>
    <name evidence="1" type="ORF">K435DRAFT_792803</name>
</gene>
<organism evidence="1 2">
    <name type="scientific">Dendrothele bispora (strain CBS 962.96)</name>
    <dbReference type="NCBI Taxonomy" id="1314807"/>
    <lineage>
        <taxon>Eukaryota</taxon>
        <taxon>Fungi</taxon>
        <taxon>Dikarya</taxon>
        <taxon>Basidiomycota</taxon>
        <taxon>Agaricomycotina</taxon>
        <taxon>Agaricomycetes</taxon>
        <taxon>Agaricomycetidae</taxon>
        <taxon>Agaricales</taxon>
        <taxon>Agaricales incertae sedis</taxon>
        <taxon>Dendrothele</taxon>
    </lineage>
</organism>
<evidence type="ECO:0000313" key="1">
    <source>
        <dbReference type="EMBL" id="THV02137.1"/>
    </source>
</evidence>
<evidence type="ECO:0000313" key="2">
    <source>
        <dbReference type="Proteomes" id="UP000297245"/>
    </source>
</evidence>
<name>A0A4S8MHI4_DENBC</name>
<dbReference type="Proteomes" id="UP000297245">
    <property type="component" value="Unassembled WGS sequence"/>
</dbReference>
<dbReference type="EMBL" id="ML179080">
    <property type="protein sequence ID" value="THV02137.1"/>
    <property type="molecule type" value="Genomic_DNA"/>
</dbReference>
<dbReference type="AlphaFoldDB" id="A0A4S8MHI4"/>
<accession>A0A4S8MHI4</accession>
<dbReference type="OrthoDB" id="159449at2759"/>
<sequence length="194" mass="21260">MDAAELSRWTRFAAKGGIAKCTAKHERVAEGNEGLMSMKDGVSTVLMQNANADAFASSYPSLGLRKSAMEHTHASDVETSAEAFGSRLSLAPPFAIPTPNIFSIVSPEIYSLIIPTYFSLLPFKPQVMSGDINYEITYGSAPITSDLFLSGNHRLYKNKHQPFGVLQLVKDVFGFTCTWKDLAITQFFTPLVNN</sequence>
<proteinExistence type="predicted"/>
<reference evidence="1 2" key="1">
    <citation type="journal article" date="2019" name="Nat. Ecol. Evol.">
        <title>Megaphylogeny resolves global patterns of mushroom evolution.</title>
        <authorList>
            <person name="Varga T."/>
            <person name="Krizsan K."/>
            <person name="Foldi C."/>
            <person name="Dima B."/>
            <person name="Sanchez-Garcia M."/>
            <person name="Sanchez-Ramirez S."/>
            <person name="Szollosi G.J."/>
            <person name="Szarkandi J.G."/>
            <person name="Papp V."/>
            <person name="Albert L."/>
            <person name="Andreopoulos W."/>
            <person name="Angelini C."/>
            <person name="Antonin V."/>
            <person name="Barry K.W."/>
            <person name="Bougher N.L."/>
            <person name="Buchanan P."/>
            <person name="Buyck B."/>
            <person name="Bense V."/>
            <person name="Catcheside P."/>
            <person name="Chovatia M."/>
            <person name="Cooper J."/>
            <person name="Damon W."/>
            <person name="Desjardin D."/>
            <person name="Finy P."/>
            <person name="Geml J."/>
            <person name="Haridas S."/>
            <person name="Hughes K."/>
            <person name="Justo A."/>
            <person name="Karasinski D."/>
            <person name="Kautmanova I."/>
            <person name="Kiss B."/>
            <person name="Kocsube S."/>
            <person name="Kotiranta H."/>
            <person name="LaButti K.M."/>
            <person name="Lechner B.E."/>
            <person name="Liimatainen K."/>
            <person name="Lipzen A."/>
            <person name="Lukacs Z."/>
            <person name="Mihaltcheva S."/>
            <person name="Morgado L.N."/>
            <person name="Niskanen T."/>
            <person name="Noordeloos M.E."/>
            <person name="Ohm R.A."/>
            <person name="Ortiz-Santana B."/>
            <person name="Ovrebo C."/>
            <person name="Racz N."/>
            <person name="Riley R."/>
            <person name="Savchenko A."/>
            <person name="Shiryaev A."/>
            <person name="Soop K."/>
            <person name="Spirin V."/>
            <person name="Szebenyi C."/>
            <person name="Tomsovsky M."/>
            <person name="Tulloss R.E."/>
            <person name="Uehling J."/>
            <person name="Grigoriev I.V."/>
            <person name="Vagvolgyi C."/>
            <person name="Papp T."/>
            <person name="Martin F.M."/>
            <person name="Miettinen O."/>
            <person name="Hibbett D.S."/>
            <person name="Nagy L.G."/>
        </authorList>
    </citation>
    <scope>NUCLEOTIDE SEQUENCE [LARGE SCALE GENOMIC DNA]</scope>
    <source>
        <strain evidence="1 2">CBS 962.96</strain>
    </source>
</reference>
<keyword evidence="2" id="KW-1185">Reference proteome</keyword>